<protein>
    <submittedName>
        <fullName evidence="1">Terminase small subunit protein</fullName>
    </submittedName>
</protein>
<dbReference type="RefSeq" id="WP_046141144.1">
    <property type="nucleotide sequence ID" value="NZ_LAJG01000005.1"/>
</dbReference>
<dbReference type="STRING" id="361041.VW35_00860"/>
<evidence type="ECO:0000313" key="1">
    <source>
        <dbReference type="EMBL" id="KKB80791.1"/>
    </source>
</evidence>
<dbReference type="Proteomes" id="UP000033514">
    <property type="component" value="Unassembled WGS sequence"/>
</dbReference>
<accession>A0A0F5LEH5</accession>
<dbReference type="InterPro" id="IPR048683">
    <property type="entry name" value="Sf6_terminase"/>
</dbReference>
<organism evidence="1 2">
    <name type="scientific">Devosia soli</name>
    <dbReference type="NCBI Taxonomy" id="361041"/>
    <lineage>
        <taxon>Bacteria</taxon>
        <taxon>Pseudomonadati</taxon>
        <taxon>Pseudomonadota</taxon>
        <taxon>Alphaproteobacteria</taxon>
        <taxon>Hyphomicrobiales</taxon>
        <taxon>Devosiaceae</taxon>
        <taxon>Devosia</taxon>
    </lineage>
</organism>
<reference evidence="1 2" key="1">
    <citation type="submission" date="2015-03" db="EMBL/GenBank/DDBJ databases">
        <authorList>
            <person name="Hassan Y.I."/>
            <person name="Lepp D."/>
            <person name="Zhou T."/>
        </authorList>
    </citation>
    <scope>NUCLEOTIDE SEQUENCE [LARGE SCALE GENOMIC DNA]</scope>
    <source>
        <strain evidence="1 2">GH2-10</strain>
    </source>
</reference>
<sequence length="160" mass="17608">MTGRPTIFTQELADKICERLADGESLRTICSEDGMPARSSVFKWLGESAGFSDQYARARTAQADAIFDDILEIADDGSNDWIERTNSDGENIGWRENGEALRRSQLRVEARKWMAGKLAPKKYGEKTQLTGADGEGPVQIEDLGSYDLARKIAFALSGGK</sequence>
<proteinExistence type="predicted"/>
<comment type="caution">
    <text evidence="1">The sequence shown here is derived from an EMBL/GenBank/DDBJ whole genome shotgun (WGS) entry which is preliminary data.</text>
</comment>
<dbReference type="EMBL" id="LAJG01000005">
    <property type="protein sequence ID" value="KKB80791.1"/>
    <property type="molecule type" value="Genomic_DNA"/>
</dbReference>
<dbReference type="Gene3D" id="1.10.10.60">
    <property type="entry name" value="Homeodomain-like"/>
    <property type="match status" value="1"/>
</dbReference>
<name>A0A0F5LEH5_9HYPH</name>
<evidence type="ECO:0000313" key="2">
    <source>
        <dbReference type="Proteomes" id="UP000033514"/>
    </source>
</evidence>
<gene>
    <name evidence="1" type="ORF">VW35_00860</name>
</gene>
<keyword evidence="2" id="KW-1185">Reference proteome</keyword>
<dbReference type="AlphaFoldDB" id="A0A0F5LEH5"/>
<dbReference type="OrthoDB" id="7473113at2"/>
<dbReference type="Pfam" id="PF20901">
    <property type="entry name" value="Sf6_terminase"/>
    <property type="match status" value="1"/>
</dbReference>
<dbReference type="PATRIC" id="fig|361041.3.peg.3555"/>